<keyword evidence="2" id="KW-1185">Reference proteome</keyword>
<proteinExistence type="predicted"/>
<evidence type="ECO:0000313" key="2">
    <source>
        <dbReference type="Proteomes" id="UP000499080"/>
    </source>
</evidence>
<organism evidence="1 2">
    <name type="scientific">Araneus ventricosus</name>
    <name type="common">Orbweaver spider</name>
    <name type="synonym">Epeira ventricosa</name>
    <dbReference type="NCBI Taxonomy" id="182803"/>
    <lineage>
        <taxon>Eukaryota</taxon>
        <taxon>Metazoa</taxon>
        <taxon>Ecdysozoa</taxon>
        <taxon>Arthropoda</taxon>
        <taxon>Chelicerata</taxon>
        <taxon>Arachnida</taxon>
        <taxon>Araneae</taxon>
        <taxon>Araneomorphae</taxon>
        <taxon>Entelegynae</taxon>
        <taxon>Araneoidea</taxon>
        <taxon>Araneidae</taxon>
        <taxon>Araneus</taxon>
    </lineage>
</organism>
<accession>A0A4Y2G1U3</accession>
<name>A0A4Y2G1U3_ARAVE</name>
<dbReference type="AlphaFoldDB" id="A0A4Y2G1U3"/>
<reference evidence="1 2" key="1">
    <citation type="journal article" date="2019" name="Sci. Rep.">
        <title>Orb-weaving spider Araneus ventricosus genome elucidates the spidroin gene catalogue.</title>
        <authorList>
            <person name="Kono N."/>
            <person name="Nakamura H."/>
            <person name="Ohtoshi R."/>
            <person name="Moran D.A.P."/>
            <person name="Shinohara A."/>
            <person name="Yoshida Y."/>
            <person name="Fujiwara M."/>
            <person name="Mori M."/>
            <person name="Tomita M."/>
            <person name="Arakawa K."/>
        </authorList>
    </citation>
    <scope>NUCLEOTIDE SEQUENCE [LARGE SCALE GENOMIC DNA]</scope>
</reference>
<dbReference type="Proteomes" id="UP000499080">
    <property type="component" value="Unassembled WGS sequence"/>
</dbReference>
<gene>
    <name evidence="1" type="ORF">AVEN_136842_1</name>
</gene>
<comment type="caution">
    <text evidence="1">The sequence shown here is derived from an EMBL/GenBank/DDBJ whole genome shotgun (WGS) entry which is preliminary data.</text>
</comment>
<sequence length="112" mass="12790">MEKPCLRQSTVQSILSRGQSRYLTNIVREGLNPRSFETRPNLVLDTRPSWIDEKDCEVPRFFPLTISRNEKCQLGLDNGHFKSHSSADAVIKEYNKHLSVCGVQLHASSFEV</sequence>
<dbReference type="EMBL" id="BGPR01001171">
    <property type="protein sequence ID" value="GBM47247.1"/>
    <property type="molecule type" value="Genomic_DNA"/>
</dbReference>
<evidence type="ECO:0000313" key="1">
    <source>
        <dbReference type="EMBL" id="GBM47247.1"/>
    </source>
</evidence>
<protein>
    <submittedName>
        <fullName evidence="1">Uncharacterized protein</fullName>
    </submittedName>
</protein>